<dbReference type="AlphaFoldDB" id="A0A2P2Q2H5"/>
<proteinExistence type="predicted"/>
<sequence>MGRLCFTHPSSKSNQNIQKTKEKAHHLPPNTK</sequence>
<organism evidence="2">
    <name type="scientific">Rhizophora mucronata</name>
    <name type="common">Asiatic mangrove</name>
    <dbReference type="NCBI Taxonomy" id="61149"/>
    <lineage>
        <taxon>Eukaryota</taxon>
        <taxon>Viridiplantae</taxon>
        <taxon>Streptophyta</taxon>
        <taxon>Embryophyta</taxon>
        <taxon>Tracheophyta</taxon>
        <taxon>Spermatophyta</taxon>
        <taxon>Magnoliopsida</taxon>
        <taxon>eudicotyledons</taxon>
        <taxon>Gunneridae</taxon>
        <taxon>Pentapetalae</taxon>
        <taxon>rosids</taxon>
        <taxon>fabids</taxon>
        <taxon>Malpighiales</taxon>
        <taxon>Rhizophoraceae</taxon>
        <taxon>Rhizophora</taxon>
    </lineage>
</organism>
<protein>
    <submittedName>
        <fullName evidence="2">Uncharacterized protein</fullName>
    </submittedName>
</protein>
<dbReference type="EMBL" id="GGEC01080635">
    <property type="protein sequence ID" value="MBX61119.1"/>
    <property type="molecule type" value="Transcribed_RNA"/>
</dbReference>
<name>A0A2P2Q2H5_RHIMU</name>
<evidence type="ECO:0000256" key="1">
    <source>
        <dbReference type="SAM" id="MobiDB-lite"/>
    </source>
</evidence>
<feature type="region of interest" description="Disordered" evidence="1">
    <location>
        <begin position="1"/>
        <end position="32"/>
    </location>
</feature>
<reference evidence="2" key="1">
    <citation type="submission" date="2018-02" db="EMBL/GenBank/DDBJ databases">
        <title>Rhizophora mucronata_Transcriptome.</title>
        <authorList>
            <person name="Meera S.P."/>
            <person name="Sreeshan A."/>
            <person name="Augustine A."/>
        </authorList>
    </citation>
    <scope>NUCLEOTIDE SEQUENCE</scope>
    <source>
        <tissue evidence="2">Leaf</tissue>
    </source>
</reference>
<feature type="compositionally biased region" description="Polar residues" evidence="1">
    <location>
        <begin position="8"/>
        <end position="18"/>
    </location>
</feature>
<accession>A0A2P2Q2H5</accession>
<evidence type="ECO:0000313" key="2">
    <source>
        <dbReference type="EMBL" id="MBX61119.1"/>
    </source>
</evidence>